<proteinExistence type="predicted"/>
<feature type="non-terminal residue" evidence="2">
    <location>
        <position position="185"/>
    </location>
</feature>
<feature type="non-terminal residue" evidence="2">
    <location>
        <position position="1"/>
    </location>
</feature>
<gene>
    <name evidence="2" type="ORF">FHK98_03910</name>
</gene>
<dbReference type="EMBL" id="VDFG01000273">
    <property type="protein sequence ID" value="MBA4464987.1"/>
    <property type="molecule type" value="Genomic_DNA"/>
</dbReference>
<comment type="caution">
    <text evidence="2">The sequence shown here is derived from an EMBL/GenBank/DDBJ whole genome shotgun (WGS) entry which is preliminary data.</text>
</comment>
<dbReference type="InterPro" id="IPR018973">
    <property type="entry name" value="MZB"/>
</dbReference>
<evidence type="ECO:0000259" key="1">
    <source>
        <dbReference type="Pfam" id="PF09369"/>
    </source>
</evidence>
<protein>
    <submittedName>
        <fullName evidence="2">DUF1998 domain-containing protein</fullName>
    </submittedName>
</protein>
<evidence type="ECO:0000313" key="2">
    <source>
        <dbReference type="EMBL" id="MBA4464987.1"/>
    </source>
</evidence>
<dbReference type="Proteomes" id="UP000538075">
    <property type="component" value="Unassembled WGS sequence"/>
</dbReference>
<dbReference type="AlphaFoldDB" id="A0A838WK42"/>
<feature type="domain" description="MrfA-like Zn-binding" evidence="1">
    <location>
        <begin position="7"/>
        <end position="99"/>
    </location>
</feature>
<evidence type="ECO:0000313" key="3">
    <source>
        <dbReference type="Proteomes" id="UP000538075"/>
    </source>
</evidence>
<dbReference type="Pfam" id="PF09369">
    <property type="entry name" value="MZB"/>
    <property type="match status" value="1"/>
</dbReference>
<name>A0A838WK42_9CYAN</name>
<sequence length="185" mass="21099">GLHSFIAALQLGLKQKFGGRVDHLQITQVQEPQPDNKLRKSFLYLYDTVPGGTGYLRQLCEKRVDSRPEDLRQVFQQALNVLVNCSCQERGEDGCYKCLFAYRNSFHQDFTSSKVAQSLLSEILNHWSDLGEEKNQNLSGLSINSDLESELESRLIQALTSYTRNGEETKLQPLLLHGKKAYYLK</sequence>
<accession>A0A838WK42</accession>
<organism evidence="2 3">
    <name type="scientific">Cylindrospermopsis raciborskii CS-506_A</name>
    <dbReference type="NCBI Taxonomy" id="2585140"/>
    <lineage>
        <taxon>Bacteria</taxon>
        <taxon>Bacillati</taxon>
        <taxon>Cyanobacteriota</taxon>
        <taxon>Cyanophyceae</taxon>
        <taxon>Nostocales</taxon>
        <taxon>Aphanizomenonaceae</taxon>
        <taxon>Cylindrospermopsis</taxon>
    </lineage>
</organism>
<reference evidence="2 3" key="1">
    <citation type="journal article" date="2020" name="J. Appl. Phycol.">
        <title>Morphological changes and genome evolution in Raphidiopsis raciborskii CS-506 after 23 years in culture.</title>
        <authorList>
            <person name="Willis A."/>
            <person name="Bent S.J."/>
            <person name="Jameson I.D."/>
        </authorList>
    </citation>
    <scope>NUCLEOTIDE SEQUENCE [LARGE SCALE GENOMIC DNA]</scope>
    <source>
        <strain evidence="2 3">CS-506_A</strain>
    </source>
</reference>